<dbReference type="OrthoDB" id="9775095at2"/>
<dbReference type="Pfam" id="PF13715">
    <property type="entry name" value="CarbopepD_reg_2"/>
    <property type="match status" value="1"/>
</dbReference>
<evidence type="ECO:0000256" key="5">
    <source>
        <dbReference type="ARBA" id="ARBA00022496"/>
    </source>
</evidence>
<keyword evidence="5" id="KW-0410">Iron transport</keyword>
<evidence type="ECO:0000256" key="12">
    <source>
        <dbReference type="ARBA" id="ARBA00023170"/>
    </source>
</evidence>
<dbReference type="SUPFAM" id="SSF56935">
    <property type="entry name" value="Porins"/>
    <property type="match status" value="1"/>
</dbReference>
<dbReference type="InterPro" id="IPR013784">
    <property type="entry name" value="Carb-bd-like_fold"/>
</dbReference>
<dbReference type="GO" id="GO:0038023">
    <property type="term" value="F:signaling receptor activity"/>
    <property type="evidence" value="ECO:0007669"/>
    <property type="project" value="InterPro"/>
</dbReference>
<evidence type="ECO:0000256" key="11">
    <source>
        <dbReference type="ARBA" id="ARBA00023136"/>
    </source>
</evidence>
<dbReference type="GO" id="GO:0009279">
    <property type="term" value="C:cell outer membrane"/>
    <property type="evidence" value="ECO:0007669"/>
    <property type="project" value="UniProtKB-SubCell"/>
</dbReference>
<dbReference type="Pfam" id="PF00593">
    <property type="entry name" value="TonB_dep_Rec_b-barrel"/>
    <property type="match status" value="1"/>
</dbReference>
<evidence type="ECO:0000256" key="2">
    <source>
        <dbReference type="ARBA" id="ARBA00009810"/>
    </source>
</evidence>
<keyword evidence="12" id="KW-0675">Receptor</keyword>
<dbReference type="Gene3D" id="2.170.130.10">
    <property type="entry name" value="TonB-dependent receptor, plug domain"/>
    <property type="match status" value="1"/>
</dbReference>
<keyword evidence="6 14" id="KW-0812">Transmembrane</keyword>
<evidence type="ECO:0000256" key="4">
    <source>
        <dbReference type="ARBA" id="ARBA00022452"/>
    </source>
</evidence>
<accession>A0A1H8TEK3</accession>
<dbReference type="Gene3D" id="2.40.170.20">
    <property type="entry name" value="TonB-dependent receptor, beta-barrel domain"/>
    <property type="match status" value="1"/>
</dbReference>
<organism evidence="18 19">
    <name type="scientific">Mucilaginibacter gossypiicola</name>
    <dbReference type="NCBI Taxonomy" id="551995"/>
    <lineage>
        <taxon>Bacteria</taxon>
        <taxon>Pseudomonadati</taxon>
        <taxon>Bacteroidota</taxon>
        <taxon>Sphingobacteriia</taxon>
        <taxon>Sphingobacteriales</taxon>
        <taxon>Sphingobacteriaceae</taxon>
        <taxon>Mucilaginibacter</taxon>
    </lineage>
</organism>
<dbReference type="PANTHER" id="PTHR32552">
    <property type="entry name" value="FERRICHROME IRON RECEPTOR-RELATED"/>
    <property type="match status" value="1"/>
</dbReference>
<dbReference type="GO" id="GO:0015344">
    <property type="term" value="F:siderophore uptake transmembrane transporter activity"/>
    <property type="evidence" value="ECO:0007669"/>
    <property type="project" value="TreeGrafter"/>
</dbReference>
<evidence type="ECO:0000256" key="6">
    <source>
        <dbReference type="ARBA" id="ARBA00022692"/>
    </source>
</evidence>
<evidence type="ECO:0000256" key="10">
    <source>
        <dbReference type="ARBA" id="ARBA00023077"/>
    </source>
</evidence>
<dbReference type="EMBL" id="FOCL01000015">
    <property type="protein sequence ID" value="SEO89024.1"/>
    <property type="molecule type" value="Genomic_DNA"/>
</dbReference>
<dbReference type="InterPro" id="IPR036942">
    <property type="entry name" value="Beta-barrel_TonB_sf"/>
</dbReference>
<evidence type="ECO:0000256" key="3">
    <source>
        <dbReference type="ARBA" id="ARBA00022448"/>
    </source>
</evidence>
<evidence type="ECO:0000313" key="18">
    <source>
        <dbReference type="EMBL" id="SEO89024.1"/>
    </source>
</evidence>
<proteinExistence type="inferred from homology"/>
<keyword evidence="13 14" id="KW-0998">Cell outer membrane</keyword>
<keyword evidence="10 15" id="KW-0798">TonB box</keyword>
<evidence type="ECO:0000256" key="1">
    <source>
        <dbReference type="ARBA" id="ARBA00004571"/>
    </source>
</evidence>
<dbReference type="SUPFAM" id="SSF49452">
    <property type="entry name" value="Starch-binding domain-like"/>
    <property type="match status" value="1"/>
</dbReference>
<dbReference type="PANTHER" id="PTHR32552:SF68">
    <property type="entry name" value="FERRICHROME OUTER MEMBRANE TRANSPORTER_PHAGE RECEPTOR"/>
    <property type="match status" value="1"/>
</dbReference>
<comment type="similarity">
    <text evidence="2 14 15">Belongs to the TonB-dependent receptor family.</text>
</comment>
<gene>
    <name evidence="18" type="ORF">SAMN05192574_11573</name>
</gene>
<dbReference type="PROSITE" id="PS52016">
    <property type="entry name" value="TONB_DEPENDENT_REC_3"/>
    <property type="match status" value="1"/>
</dbReference>
<sequence>MDQSQLSFQKIFLLSFFSILLLINTIPALAQQTKGTIKGHVGIQGDGPAENVSVSLKGTKYGTITNENGDFTLRVPQGTYIIVISQVGSKSQETPVELAAGQTVVLPKFTVNNATNNLQEVSVSGNKVNKFKRTKSQDVAKMPLNNLENPQVYTTVSKELILEQAVFSADDAIKNSPGITKLWTPTNRTGDGGSYFTLRGFPVQAKLRNGLSGNISNAADAANLEKLEVIKGPSGTLYGSSLVSYGGLLNRVTKKPFDAEAGEISYSFGSYSFNRASIDYNTPIDQEKKALLRINSAYTNAGSFQDVGINKSFVFDPSFSYKVNDRLNLSFEAEISHTRSTTPPIFYFGSTIADLGVTRADQLNIDYKRAYQSNDLVQTSDNANFFAQADYKISDQWHSQTSISTTHSSGDGPEPYFYLLAGNNSISRNVWDVTGNTNTLQIQQNFTGDFKLGKLRNRIVAGLDFLNEKSNIKYTDPNNGSDAFDVINITGPIPAYNHFNKAKVDSLFQNVPVTSSYSRYNNYTYSAYASDVLNITDNLLAMASLRVDHFVTKSINDPVSGTSTQGYNQTTLSPKFGLVYQVVKDKVSLFGNYMNGFSNPGYYLAYDAASNSNASKLFKSEQANQWEGGVKIDIFDGKLSSTISYYDISVKNKVRADAAHANAYVQDGTQKSKGIEAEVIANPFKGFNIIAGYAHNNSLMEKSGDYDNGRRPQTAGPANSANLWLSYTLTAGQVKGLGIGFGGNYSGDNQVINNSYNGVFTLPSFTVLNTGVFYNKEKYRFALNVNNLTNKEYWIGYTTVSPQMLRQIIGSVAFKF</sequence>
<dbReference type="STRING" id="551995.SAMN05192574_11573"/>
<keyword evidence="19" id="KW-1185">Reference proteome</keyword>
<comment type="subcellular location">
    <subcellularLocation>
        <location evidence="1 14">Cell outer membrane</location>
        <topology evidence="1 14">Multi-pass membrane protein</topology>
    </subcellularLocation>
</comment>
<dbReference type="Proteomes" id="UP000198942">
    <property type="component" value="Unassembled WGS sequence"/>
</dbReference>
<evidence type="ECO:0000256" key="9">
    <source>
        <dbReference type="ARBA" id="ARBA00023065"/>
    </source>
</evidence>
<evidence type="ECO:0000256" key="8">
    <source>
        <dbReference type="ARBA" id="ARBA00023004"/>
    </source>
</evidence>
<keyword evidence="11 14" id="KW-0472">Membrane</keyword>
<evidence type="ECO:0000313" key="19">
    <source>
        <dbReference type="Proteomes" id="UP000198942"/>
    </source>
</evidence>
<evidence type="ECO:0000256" key="7">
    <source>
        <dbReference type="ARBA" id="ARBA00022729"/>
    </source>
</evidence>
<keyword evidence="7" id="KW-0732">Signal</keyword>
<dbReference type="AlphaFoldDB" id="A0A1H8TEK3"/>
<dbReference type="Pfam" id="PF07715">
    <property type="entry name" value="Plug"/>
    <property type="match status" value="1"/>
</dbReference>
<reference evidence="19" key="1">
    <citation type="submission" date="2016-10" db="EMBL/GenBank/DDBJ databases">
        <authorList>
            <person name="Varghese N."/>
            <person name="Submissions S."/>
        </authorList>
    </citation>
    <scope>NUCLEOTIDE SEQUENCE [LARGE SCALE GENOMIC DNA]</scope>
    <source>
        <strain evidence="19">Gh-48</strain>
    </source>
</reference>
<feature type="domain" description="TonB-dependent receptor-like beta-barrel" evidence="16">
    <location>
        <begin position="349"/>
        <end position="788"/>
    </location>
</feature>
<evidence type="ECO:0000256" key="15">
    <source>
        <dbReference type="RuleBase" id="RU003357"/>
    </source>
</evidence>
<protein>
    <submittedName>
        <fullName evidence="18">Iron complex outermembrane recepter protein</fullName>
    </submittedName>
</protein>
<name>A0A1H8TEK3_9SPHI</name>
<evidence type="ECO:0000256" key="13">
    <source>
        <dbReference type="ARBA" id="ARBA00023237"/>
    </source>
</evidence>
<evidence type="ECO:0000259" key="16">
    <source>
        <dbReference type="Pfam" id="PF00593"/>
    </source>
</evidence>
<dbReference type="NCBIfam" id="TIGR01783">
    <property type="entry name" value="TonB-siderophor"/>
    <property type="match status" value="1"/>
</dbReference>
<dbReference type="InterPro" id="IPR037066">
    <property type="entry name" value="Plug_dom_sf"/>
</dbReference>
<keyword evidence="3 14" id="KW-0813">Transport</keyword>
<evidence type="ECO:0000256" key="14">
    <source>
        <dbReference type="PROSITE-ProRule" id="PRU01360"/>
    </source>
</evidence>
<feature type="domain" description="TonB-dependent receptor plug" evidence="17">
    <location>
        <begin position="147"/>
        <end position="241"/>
    </location>
</feature>
<dbReference type="Gene3D" id="2.60.40.1120">
    <property type="entry name" value="Carboxypeptidase-like, regulatory domain"/>
    <property type="match status" value="1"/>
</dbReference>
<evidence type="ECO:0000259" key="17">
    <source>
        <dbReference type="Pfam" id="PF07715"/>
    </source>
</evidence>
<dbReference type="InterPro" id="IPR000531">
    <property type="entry name" value="Beta-barrel_TonB"/>
</dbReference>
<dbReference type="InterPro" id="IPR010105">
    <property type="entry name" value="TonB_sidphr_rcpt"/>
</dbReference>
<keyword evidence="4 14" id="KW-1134">Transmembrane beta strand</keyword>
<dbReference type="RefSeq" id="WP_091220105.1">
    <property type="nucleotide sequence ID" value="NZ_FOCL01000015.1"/>
</dbReference>
<dbReference type="InterPro" id="IPR039426">
    <property type="entry name" value="TonB-dep_rcpt-like"/>
</dbReference>
<dbReference type="GO" id="GO:0015891">
    <property type="term" value="P:siderophore transport"/>
    <property type="evidence" value="ECO:0007669"/>
    <property type="project" value="InterPro"/>
</dbReference>
<keyword evidence="9" id="KW-0406">Ion transport</keyword>
<keyword evidence="8" id="KW-0408">Iron</keyword>
<dbReference type="InterPro" id="IPR012910">
    <property type="entry name" value="Plug_dom"/>
</dbReference>
<dbReference type="CDD" id="cd01347">
    <property type="entry name" value="ligand_gated_channel"/>
    <property type="match status" value="1"/>
</dbReference>
<dbReference type="GO" id="GO:0030246">
    <property type="term" value="F:carbohydrate binding"/>
    <property type="evidence" value="ECO:0007669"/>
    <property type="project" value="InterPro"/>
</dbReference>